<protein>
    <submittedName>
        <fullName evidence="1">Uncharacterized protein</fullName>
    </submittedName>
</protein>
<dbReference type="EMBL" id="DTGT01000087">
    <property type="protein sequence ID" value="HGH60201.1"/>
    <property type="molecule type" value="Genomic_DNA"/>
</dbReference>
<name>A0A7C4AQM2_9BACT</name>
<reference evidence="1" key="1">
    <citation type="journal article" date="2020" name="mSystems">
        <title>Genome- and Community-Level Interaction Insights into Carbon Utilization and Element Cycling Functions of Hydrothermarchaeota in Hydrothermal Sediment.</title>
        <authorList>
            <person name="Zhou Z."/>
            <person name="Liu Y."/>
            <person name="Xu W."/>
            <person name="Pan J."/>
            <person name="Luo Z.H."/>
            <person name="Li M."/>
        </authorList>
    </citation>
    <scope>NUCLEOTIDE SEQUENCE [LARGE SCALE GENOMIC DNA]</scope>
    <source>
        <strain evidence="1">SpSt-769</strain>
    </source>
</reference>
<accession>A0A7C4AQM2</accession>
<gene>
    <name evidence="1" type="ORF">ENV54_02750</name>
</gene>
<evidence type="ECO:0000313" key="1">
    <source>
        <dbReference type="EMBL" id="HGH60201.1"/>
    </source>
</evidence>
<dbReference type="AlphaFoldDB" id="A0A7C4AQM2"/>
<organism evidence="1">
    <name type="scientific">Desulfomonile tiedjei</name>
    <dbReference type="NCBI Taxonomy" id="2358"/>
    <lineage>
        <taxon>Bacteria</taxon>
        <taxon>Pseudomonadati</taxon>
        <taxon>Thermodesulfobacteriota</taxon>
        <taxon>Desulfomonilia</taxon>
        <taxon>Desulfomonilales</taxon>
        <taxon>Desulfomonilaceae</taxon>
        <taxon>Desulfomonile</taxon>
    </lineage>
</organism>
<proteinExistence type="predicted"/>
<comment type="caution">
    <text evidence="1">The sequence shown here is derived from an EMBL/GenBank/DDBJ whole genome shotgun (WGS) entry which is preliminary data.</text>
</comment>
<sequence length="102" mass="11291">MYTSIAGFVLEVNGARGWWMFALKNPDDCALILFQTPHSARSAYGLQNPYIWSPAFTLVLHVVVDSLMRCVLSKGHLATLGAANEVRQRYAGEVMQCAALLF</sequence>